<name>A0A098M9F7_9BACL</name>
<dbReference type="SUPFAM" id="SSF52096">
    <property type="entry name" value="ClpP/crotonase"/>
    <property type="match status" value="1"/>
</dbReference>
<evidence type="ECO:0000256" key="1">
    <source>
        <dbReference type="ARBA" id="ARBA00004141"/>
    </source>
</evidence>
<dbReference type="eggNOG" id="COG1030">
    <property type="taxonomic scope" value="Bacteria"/>
</dbReference>
<keyword evidence="2 5" id="KW-0812">Transmembrane</keyword>
<keyword evidence="4 5" id="KW-0472">Membrane</keyword>
<dbReference type="GO" id="GO:0008233">
    <property type="term" value="F:peptidase activity"/>
    <property type="evidence" value="ECO:0007669"/>
    <property type="project" value="UniProtKB-KW"/>
</dbReference>
<dbReference type="InterPro" id="IPR056739">
    <property type="entry name" value="NfeD_membrane"/>
</dbReference>
<comment type="caution">
    <text evidence="9">The sequence shown here is derived from an EMBL/GenBank/DDBJ whole genome shotgun (WGS) entry which is preliminary data.</text>
</comment>
<evidence type="ECO:0000256" key="2">
    <source>
        <dbReference type="ARBA" id="ARBA00022692"/>
    </source>
</evidence>
<keyword evidence="3 5" id="KW-1133">Transmembrane helix</keyword>
<evidence type="ECO:0000256" key="3">
    <source>
        <dbReference type="ARBA" id="ARBA00022989"/>
    </source>
</evidence>
<comment type="subcellular location">
    <subcellularLocation>
        <location evidence="1">Membrane</location>
        <topology evidence="1">Multi-pass membrane protein</topology>
    </subcellularLocation>
</comment>
<dbReference type="RefSeq" id="WP_036657985.1">
    <property type="nucleotide sequence ID" value="NZ_JQCR01000003.1"/>
</dbReference>
<evidence type="ECO:0000313" key="10">
    <source>
        <dbReference type="Proteomes" id="UP000029734"/>
    </source>
</evidence>
<evidence type="ECO:0000259" key="6">
    <source>
        <dbReference type="Pfam" id="PF01957"/>
    </source>
</evidence>
<feature type="domain" description="NfeD1b N-terminal" evidence="8">
    <location>
        <begin position="56"/>
        <end position="245"/>
    </location>
</feature>
<dbReference type="PANTHER" id="PTHR33507">
    <property type="entry name" value="INNER MEMBRANE PROTEIN YBBJ"/>
    <property type="match status" value="1"/>
</dbReference>
<dbReference type="InterPro" id="IPR012340">
    <property type="entry name" value="NA-bd_OB-fold"/>
</dbReference>
<organism evidence="9 10">
    <name type="scientific">Paenibacillus wynnii</name>
    <dbReference type="NCBI Taxonomy" id="268407"/>
    <lineage>
        <taxon>Bacteria</taxon>
        <taxon>Bacillati</taxon>
        <taxon>Bacillota</taxon>
        <taxon>Bacilli</taxon>
        <taxon>Bacillales</taxon>
        <taxon>Paenibacillaceae</taxon>
        <taxon>Paenibacillus</taxon>
    </lineage>
</organism>
<sequence length="467" mass="49402">MCEGVNILGVLRKIVLVSITNLLILLFFIPLLAGVNAAGSVAASDTINSKPKSGPVFIIPVDQEIERGLQRFLERGFQEAGNYGAVLIVLEIDTPGGLVDTAEEIGAMVRESPIPTVAYIKGNAASAGSYIALNANKIVMKPGSMIGSASLVDMTGKAVNDPKLVSFWKSKMVGAAALNGRDPEIAAGMTDSNIVVNKPELGVNKDKGQIIALTSDQALKAGYTDDIADTPEEAVSSLGYSSEDILRVKHTGAEKMSQFLTNPIIMTILLFIGIAGVVIELLVPGFGAPGIIGLLAFILYFFGNYVAGFAGAETWLLFILGLVMLIVELFVPSFGILGILGSASLIAGVVRAAYSFTHALFSLGIAFAAATVVIIIVAIAFKERGIWNRFILADSLTKERGFVPVKERITLLGGRGRSLTPLRPAGTAIIEGERIDVVTEGSFIDANLPIVVIKVEGVRIVVKEFKE</sequence>
<keyword evidence="9" id="KW-0378">Hydrolase</keyword>
<dbReference type="InterPro" id="IPR052165">
    <property type="entry name" value="Membrane_assoc_protease"/>
</dbReference>
<feature type="transmembrane region" description="Helical" evidence="5">
    <location>
        <begin position="315"/>
        <end position="340"/>
    </location>
</feature>
<dbReference type="Gene3D" id="2.40.50.140">
    <property type="entry name" value="Nucleic acid-binding proteins"/>
    <property type="match status" value="1"/>
</dbReference>
<feature type="transmembrane region" description="Helical" evidence="5">
    <location>
        <begin position="14"/>
        <end position="35"/>
    </location>
</feature>
<dbReference type="GO" id="GO:0005886">
    <property type="term" value="C:plasma membrane"/>
    <property type="evidence" value="ECO:0007669"/>
    <property type="project" value="TreeGrafter"/>
</dbReference>
<feature type="domain" description="NfeD-like C-terminal" evidence="6">
    <location>
        <begin position="411"/>
        <end position="463"/>
    </location>
</feature>
<feature type="transmembrane region" description="Helical" evidence="5">
    <location>
        <begin position="259"/>
        <end position="279"/>
    </location>
</feature>
<keyword evidence="10" id="KW-1185">Reference proteome</keyword>
<evidence type="ECO:0000259" key="7">
    <source>
        <dbReference type="Pfam" id="PF24961"/>
    </source>
</evidence>
<dbReference type="AlphaFoldDB" id="A0A098M9F7"/>
<accession>A0A098M9F7</accession>
<reference evidence="9 10" key="1">
    <citation type="submission" date="2014-08" db="EMBL/GenBank/DDBJ databases">
        <authorList>
            <person name="den Bakker H.C."/>
        </authorList>
    </citation>
    <scope>NUCLEOTIDE SEQUENCE [LARGE SCALE GENOMIC DNA]</scope>
    <source>
        <strain evidence="9 10">DSM 18334</strain>
    </source>
</reference>
<feature type="transmembrane region" description="Helical" evidence="5">
    <location>
        <begin position="285"/>
        <end position="303"/>
    </location>
</feature>
<evidence type="ECO:0000259" key="8">
    <source>
        <dbReference type="Pfam" id="PF25145"/>
    </source>
</evidence>
<keyword evidence="9" id="KW-0645">Protease</keyword>
<evidence type="ECO:0000313" key="9">
    <source>
        <dbReference type="EMBL" id="KGE18167.1"/>
    </source>
</evidence>
<dbReference type="OrthoDB" id="9806253at2"/>
<dbReference type="EMBL" id="JQCR01000003">
    <property type="protein sequence ID" value="KGE18167.1"/>
    <property type="molecule type" value="Genomic_DNA"/>
</dbReference>
<dbReference type="CDD" id="cd07021">
    <property type="entry name" value="Clp_protease_NfeD_like"/>
    <property type="match status" value="1"/>
</dbReference>
<dbReference type="InterPro" id="IPR002810">
    <property type="entry name" value="NfeD-like_C"/>
</dbReference>
<dbReference type="Gene3D" id="3.90.226.10">
    <property type="entry name" value="2-enoyl-CoA Hydratase, Chain A, domain 1"/>
    <property type="match status" value="1"/>
</dbReference>
<dbReference type="Pfam" id="PF01957">
    <property type="entry name" value="NfeD"/>
    <property type="match status" value="1"/>
</dbReference>
<dbReference type="PANTHER" id="PTHR33507:SF3">
    <property type="entry name" value="INNER MEMBRANE PROTEIN YBBJ"/>
    <property type="match status" value="1"/>
</dbReference>
<dbReference type="Pfam" id="PF24961">
    <property type="entry name" value="NfeD_membrane"/>
    <property type="match status" value="1"/>
</dbReference>
<reference evidence="9 10" key="2">
    <citation type="submission" date="2014-10" db="EMBL/GenBank/DDBJ databases">
        <title>Comparative genomics of the Paenibacillus odorifer group.</title>
        <authorList>
            <person name="Tsai Y.-C."/>
            <person name="Martin N."/>
            <person name="Korlach J."/>
            <person name="Wiedmann M."/>
        </authorList>
    </citation>
    <scope>NUCLEOTIDE SEQUENCE [LARGE SCALE GENOMIC DNA]</scope>
    <source>
        <strain evidence="9 10">DSM 18334</strain>
    </source>
</reference>
<dbReference type="Pfam" id="PF25145">
    <property type="entry name" value="NfeD1b_N"/>
    <property type="match status" value="1"/>
</dbReference>
<feature type="transmembrane region" description="Helical" evidence="5">
    <location>
        <begin position="360"/>
        <end position="381"/>
    </location>
</feature>
<evidence type="ECO:0000256" key="5">
    <source>
        <dbReference type="SAM" id="Phobius"/>
    </source>
</evidence>
<dbReference type="Proteomes" id="UP000029734">
    <property type="component" value="Unassembled WGS sequence"/>
</dbReference>
<gene>
    <name evidence="9" type="ORF">PWYN_26920</name>
</gene>
<dbReference type="InterPro" id="IPR056738">
    <property type="entry name" value="NfeD1b_N"/>
</dbReference>
<dbReference type="STRING" id="268407.PWYN_26920"/>
<dbReference type="InterPro" id="IPR029045">
    <property type="entry name" value="ClpP/crotonase-like_dom_sf"/>
</dbReference>
<protein>
    <submittedName>
        <fullName evidence="9">Serine protease</fullName>
    </submittedName>
</protein>
<evidence type="ECO:0000256" key="4">
    <source>
        <dbReference type="ARBA" id="ARBA00023136"/>
    </source>
</evidence>
<dbReference type="GO" id="GO:0006508">
    <property type="term" value="P:proteolysis"/>
    <property type="evidence" value="ECO:0007669"/>
    <property type="project" value="UniProtKB-KW"/>
</dbReference>
<feature type="domain" description="NfeD integral membrane" evidence="7">
    <location>
        <begin position="265"/>
        <end position="378"/>
    </location>
</feature>
<proteinExistence type="predicted"/>